<evidence type="ECO:0000313" key="2">
    <source>
        <dbReference type="Proteomes" id="UP000704712"/>
    </source>
</evidence>
<name>A0A8S9VBH1_PHYIN</name>
<accession>A0A8S9VBH1</accession>
<organism evidence="1 2">
    <name type="scientific">Phytophthora infestans</name>
    <name type="common">Potato late blight agent</name>
    <name type="synonym">Botrytis infestans</name>
    <dbReference type="NCBI Taxonomy" id="4787"/>
    <lineage>
        <taxon>Eukaryota</taxon>
        <taxon>Sar</taxon>
        <taxon>Stramenopiles</taxon>
        <taxon>Oomycota</taxon>
        <taxon>Peronosporomycetes</taxon>
        <taxon>Peronosporales</taxon>
        <taxon>Peronosporaceae</taxon>
        <taxon>Phytophthora</taxon>
    </lineage>
</organism>
<protein>
    <submittedName>
        <fullName evidence="1">Uncharacterized protein</fullName>
    </submittedName>
</protein>
<proteinExistence type="predicted"/>
<dbReference type="Proteomes" id="UP000704712">
    <property type="component" value="Unassembled WGS sequence"/>
</dbReference>
<dbReference type="EMBL" id="JAACNO010000242">
    <property type="protein sequence ID" value="KAF4148722.1"/>
    <property type="molecule type" value="Genomic_DNA"/>
</dbReference>
<evidence type="ECO:0000313" key="1">
    <source>
        <dbReference type="EMBL" id="KAF4148722.1"/>
    </source>
</evidence>
<gene>
    <name evidence="1" type="ORF">GN958_ATG02078</name>
</gene>
<comment type="caution">
    <text evidence="1">The sequence shown here is derived from an EMBL/GenBank/DDBJ whole genome shotgun (WGS) entry which is preliminary data.</text>
</comment>
<reference evidence="1" key="1">
    <citation type="submission" date="2020-03" db="EMBL/GenBank/DDBJ databases">
        <title>Hybrid Assembly of Korean Phytophthora infestans isolates.</title>
        <authorList>
            <person name="Prokchorchik M."/>
            <person name="Lee Y."/>
            <person name="Seo J."/>
            <person name="Cho J.-H."/>
            <person name="Park Y.-E."/>
            <person name="Jang D.-C."/>
            <person name="Im J.-S."/>
            <person name="Choi J.-G."/>
            <person name="Park H.-J."/>
            <person name="Lee G.-B."/>
            <person name="Lee Y.-G."/>
            <person name="Hong S.-Y."/>
            <person name="Cho K."/>
            <person name="Sohn K.H."/>
        </authorList>
    </citation>
    <scope>NUCLEOTIDE SEQUENCE</scope>
    <source>
        <strain evidence="1">KR_2_A2</strain>
    </source>
</reference>
<dbReference type="AlphaFoldDB" id="A0A8S9VBH1"/>
<sequence length="82" mass="8533">MFVSAAGDKVSVYLVSDSAGEGVGSSSSFQKVQSMACVLMVHVLAMAVNEKSASLNRTIAVIGNSREEATSARVSPRLQNAQ</sequence>